<evidence type="ECO:0000313" key="2">
    <source>
        <dbReference type="EMBL" id="AMC93442.1"/>
    </source>
</evidence>
<dbReference type="GO" id="GO:0072344">
    <property type="term" value="P:rescue of stalled ribosome"/>
    <property type="evidence" value="ECO:0007669"/>
    <property type="project" value="TreeGrafter"/>
</dbReference>
<dbReference type="InterPro" id="IPR051608">
    <property type="entry name" value="RQC_Subunit_NEMF"/>
</dbReference>
<dbReference type="GO" id="GO:0000049">
    <property type="term" value="F:tRNA binding"/>
    <property type="evidence" value="ECO:0007669"/>
    <property type="project" value="TreeGrafter"/>
</dbReference>
<name>A0A0X8GZT0_9FIRM</name>
<organism evidence="2 3">
    <name type="scientific">Erysipelothrix larvae</name>
    <dbReference type="NCBI Taxonomy" id="1514105"/>
    <lineage>
        <taxon>Bacteria</taxon>
        <taxon>Bacillati</taxon>
        <taxon>Bacillota</taxon>
        <taxon>Erysipelotrichia</taxon>
        <taxon>Erysipelotrichales</taxon>
        <taxon>Erysipelotrichaceae</taxon>
        <taxon>Erysipelothrix</taxon>
    </lineage>
</organism>
<sequence>MPLDGVLLHRIIEQMQDAVPMRINRITQPSSHEFVFHCFAKKKYALFISTHPVFSRIQFTNLKLSQSVELTHLLSLFRKYLDGGIIQTIHQVGYDRVFELTIDHRDDMGVIRTYRLVIELMGKYANLILVDEDDRVIDSQKRLGSFENSGRSIVPGSDYTVPTDFNRKPFNEIVHGFDYNESLTKQFDGISPLLENEILYRLKSQSIDSIVDEISNTTSLYIHGKDFHCIQLTHLNTPFEAFELMEGLDHYYHDLQEQERIKAHTGDLLKSVRRELKRSKQKLPHLYLDYENATESEHLRLYGDLLYAYYADAPSGKSEVILQDFEGNDVTIPLDQKRNGKDNAKRYFIRYRKAKTSLSYILEQIELTEDRIEYLESVLTQIEQASVEDAKEIQEELSNHGFRFKVQKSRQTKKSKKPNYIVIQYDEETVIYVGKNNIQNELITFKLARKEDMWFHAAHTHGAHVMIKSPSLNEDKIRLCAHLAAYYSKGRYGSSVEVHYTQAKYLKKVPGKPPGFVSMSTHNSIFIDPDAQLVHAFVAQ</sequence>
<dbReference type="RefSeq" id="WP_067632235.1">
    <property type="nucleotide sequence ID" value="NZ_CP013213.1"/>
</dbReference>
<dbReference type="OrthoDB" id="9766163at2"/>
<dbReference type="PANTHER" id="PTHR15239:SF6">
    <property type="entry name" value="RIBOSOME QUALITY CONTROL COMPLEX SUBUNIT NEMF"/>
    <property type="match status" value="1"/>
</dbReference>
<dbReference type="GO" id="GO:0043023">
    <property type="term" value="F:ribosomal large subunit binding"/>
    <property type="evidence" value="ECO:0007669"/>
    <property type="project" value="TreeGrafter"/>
</dbReference>
<reference evidence="2 3" key="1">
    <citation type="submission" date="2015-10" db="EMBL/GenBank/DDBJ databases">
        <title>Erysipelothrix larvae sp. LV19 isolated from the larval gut of the rhinoceros beetle, Trypoxylus dichotomus.</title>
        <authorList>
            <person name="Lim S."/>
            <person name="Kim B.-C."/>
        </authorList>
    </citation>
    <scope>NUCLEOTIDE SEQUENCE [LARGE SCALE GENOMIC DNA]</scope>
    <source>
        <strain evidence="2 3">LV19</strain>
    </source>
</reference>
<evidence type="ECO:0000313" key="3">
    <source>
        <dbReference type="Proteomes" id="UP000063781"/>
    </source>
</evidence>
<dbReference type="GO" id="GO:1990112">
    <property type="term" value="C:RQC complex"/>
    <property type="evidence" value="ECO:0007669"/>
    <property type="project" value="TreeGrafter"/>
</dbReference>
<dbReference type="AlphaFoldDB" id="A0A0X8GZT0"/>
<dbReference type="Proteomes" id="UP000063781">
    <property type="component" value="Chromosome"/>
</dbReference>
<proteinExistence type="predicted"/>
<dbReference type="KEGG" id="erl:AOC36_05440"/>
<protein>
    <submittedName>
        <fullName evidence="2">Fibronectin-binding protein</fullName>
    </submittedName>
</protein>
<dbReference type="EMBL" id="CP013213">
    <property type="protein sequence ID" value="AMC93442.1"/>
    <property type="molecule type" value="Genomic_DNA"/>
</dbReference>
<gene>
    <name evidence="2" type="ORF">AOC36_05440</name>
</gene>
<dbReference type="Pfam" id="PF05833">
    <property type="entry name" value="NFACT_N"/>
    <property type="match status" value="1"/>
</dbReference>
<dbReference type="STRING" id="1514105.AOC36_05440"/>
<evidence type="ECO:0000259" key="1">
    <source>
        <dbReference type="Pfam" id="PF05670"/>
    </source>
</evidence>
<accession>A0A0X8GZT0</accession>
<feature type="domain" description="NFACT RNA-binding" evidence="1">
    <location>
        <begin position="426"/>
        <end position="510"/>
    </location>
</feature>
<dbReference type="PANTHER" id="PTHR15239">
    <property type="entry name" value="NUCLEAR EXPORT MEDIATOR FACTOR NEMF"/>
    <property type="match status" value="1"/>
</dbReference>
<keyword evidence="3" id="KW-1185">Reference proteome</keyword>
<dbReference type="Pfam" id="PF05670">
    <property type="entry name" value="NFACT-R_1"/>
    <property type="match status" value="1"/>
</dbReference>
<dbReference type="InterPro" id="IPR008532">
    <property type="entry name" value="NFACT_RNA-bd"/>
</dbReference>
<dbReference type="Gene3D" id="2.30.310.10">
    <property type="entry name" value="ibrinogen binding protein from staphylococcus aureus domain"/>
    <property type="match status" value="1"/>
</dbReference>